<evidence type="ECO:0000313" key="2">
    <source>
        <dbReference type="Proteomes" id="UP000507222"/>
    </source>
</evidence>
<gene>
    <name evidence="1" type="ORF">CURHAP_LOCUS7407</name>
</gene>
<organism evidence="1 2">
    <name type="scientific">Prunus armeniaca</name>
    <name type="common">Apricot</name>
    <name type="synonym">Armeniaca vulgaris</name>
    <dbReference type="NCBI Taxonomy" id="36596"/>
    <lineage>
        <taxon>Eukaryota</taxon>
        <taxon>Viridiplantae</taxon>
        <taxon>Streptophyta</taxon>
        <taxon>Embryophyta</taxon>
        <taxon>Tracheophyta</taxon>
        <taxon>Spermatophyta</taxon>
        <taxon>Magnoliopsida</taxon>
        <taxon>eudicotyledons</taxon>
        <taxon>Gunneridae</taxon>
        <taxon>Pentapetalae</taxon>
        <taxon>rosids</taxon>
        <taxon>fabids</taxon>
        <taxon>Rosales</taxon>
        <taxon>Rosaceae</taxon>
        <taxon>Amygdaloideae</taxon>
        <taxon>Amygdaleae</taxon>
        <taxon>Prunus</taxon>
    </lineage>
</organism>
<reference evidence="1 2" key="1">
    <citation type="submission" date="2020-05" db="EMBL/GenBank/DDBJ databases">
        <authorList>
            <person name="Campoy J."/>
            <person name="Schneeberger K."/>
            <person name="Spophaly S."/>
        </authorList>
    </citation>
    <scope>NUCLEOTIDE SEQUENCE [LARGE SCALE GENOMIC DNA]</scope>
    <source>
        <strain evidence="1">PruArmRojPasFocal</strain>
    </source>
</reference>
<accession>A0A6J5TNS1</accession>
<sequence>MKEISQAQLATLSAPLNSRGSVVANPSSTTSSGNGRVDVARRLFRFCCCLSQIDCPRYVAHDTVHSLRPRNLQSAKPRWLGLRNTPRGMFSRPRELVVVLQISSELEQY</sequence>
<evidence type="ECO:0000313" key="1">
    <source>
        <dbReference type="EMBL" id="CAB4265299.1"/>
    </source>
</evidence>
<name>A0A6J5TNS1_PRUAR</name>
<dbReference type="AlphaFoldDB" id="A0A6J5TNS1"/>
<dbReference type="Proteomes" id="UP000507222">
    <property type="component" value="Unassembled WGS sequence"/>
</dbReference>
<dbReference type="EMBL" id="CAEKDK010000001">
    <property type="protein sequence ID" value="CAB4265299.1"/>
    <property type="molecule type" value="Genomic_DNA"/>
</dbReference>
<proteinExistence type="predicted"/>
<protein>
    <submittedName>
        <fullName evidence="1">Uncharacterized protein</fullName>
    </submittedName>
</protein>